<dbReference type="PANTHER" id="PTHR43818:SF5">
    <property type="entry name" value="OXIDOREDUCTASE FAMILY PROTEIN"/>
    <property type="match status" value="1"/>
</dbReference>
<dbReference type="NCBIfam" id="TIGR01409">
    <property type="entry name" value="TAT_signal_seq"/>
    <property type="match status" value="1"/>
</dbReference>
<accession>A0A382JY23</accession>
<dbReference type="PANTHER" id="PTHR43818">
    <property type="entry name" value="BCDNA.GH03377"/>
    <property type="match status" value="1"/>
</dbReference>
<dbReference type="AlphaFoldDB" id="A0A382JY23"/>
<feature type="domain" description="Gfo/Idh/MocA-like oxidoreductase bacterial type C-terminal" evidence="2">
    <location>
        <begin position="203"/>
        <end position="265"/>
    </location>
</feature>
<reference evidence="3" key="1">
    <citation type="submission" date="2018-05" db="EMBL/GenBank/DDBJ databases">
        <authorList>
            <person name="Lanie J.A."/>
            <person name="Ng W.-L."/>
            <person name="Kazmierczak K.M."/>
            <person name="Andrzejewski T.M."/>
            <person name="Davidsen T.M."/>
            <person name="Wayne K.J."/>
            <person name="Tettelin H."/>
            <person name="Glass J.I."/>
            <person name="Rusch D."/>
            <person name="Podicherti R."/>
            <person name="Tsui H.-C.T."/>
            <person name="Winkler M.E."/>
        </authorList>
    </citation>
    <scope>NUCLEOTIDE SEQUENCE</scope>
</reference>
<dbReference type="InterPro" id="IPR043906">
    <property type="entry name" value="Gfo/Idh/MocA_OxRdtase_bact_C"/>
</dbReference>
<feature type="non-terminal residue" evidence="3">
    <location>
        <position position="270"/>
    </location>
</feature>
<dbReference type="SUPFAM" id="SSF55347">
    <property type="entry name" value="Glyceraldehyde-3-phosphate dehydrogenase-like, C-terminal domain"/>
    <property type="match status" value="1"/>
</dbReference>
<evidence type="ECO:0008006" key="4">
    <source>
        <dbReference type="Google" id="ProtNLM"/>
    </source>
</evidence>
<gene>
    <name evidence="3" type="ORF">METZ01_LOCUS268711</name>
</gene>
<dbReference type="InterPro" id="IPR036291">
    <property type="entry name" value="NAD(P)-bd_dom_sf"/>
</dbReference>
<dbReference type="Gene3D" id="3.40.50.720">
    <property type="entry name" value="NAD(P)-binding Rossmann-like Domain"/>
    <property type="match status" value="1"/>
</dbReference>
<feature type="domain" description="Gfo/Idh/MocA-like oxidoreductase N-terminal" evidence="1">
    <location>
        <begin position="36"/>
        <end position="161"/>
    </location>
</feature>
<dbReference type="PROSITE" id="PS51318">
    <property type="entry name" value="TAT"/>
    <property type="match status" value="1"/>
</dbReference>
<dbReference type="InterPro" id="IPR006311">
    <property type="entry name" value="TAT_signal"/>
</dbReference>
<evidence type="ECO:0000259" key="2">
    <source>
        <dbReference type="Pfam" id="PF19051"/>
    </source>
</evidence>
<proteinExistence type="predicted"/>
<dbReference type="GO" id="GO:0000166">
    <property type="term" value="F:nucleotide binding"/>
    <property type="evidence" value="ECO:0007669"/>
    <property type="project" value="InterPro"/>
</dbReference>
<protein>
    <recommendedName>
        <fullName evidence="4">Gfo/Idh/MocA-like oxidoreductase N-terminal domain-containing protein</fullName>
    </recommendedName>
</protein>
<dbReference type="InterPro" id="IPR019546">
    <property type="entry name" value="TAT_signal_bac_arc"/>
</dbReference>
<dbReference type="InterPro" id="IPR000683">
    <property type="entry name" value="Gfo/Idh/MocA-like_OxRdtase_N"/>
</dbReference>
<dbReference type="EMBL" id="UINC01076567">
    <property type="protein sequence ID" value="SVC15857.1"/>
    <property type="molecule type" value="Genomic_DNA"/>
</dbReference>
<dbReference type="Gene3D" id="3.30.360.10">
    <property type="entry name" value="Dihydrodipicolinate Reductase, domain 2"/>
    <property type="match status" value="1"/>
</dbReference>
<dbReference type="SUPFAM" id="SSF51735">
    <property type="entry name" value="NAD(P)-binding Rossmann-fold domains"/>
    <property type="match status" value="1"/>
</dbReference>
<feature type="non-terminal residue" evidence="3">
    <location>
        <position position="1"/>
    </location>
</feature>
<evidence type="ECO:0000313" key="3">
    <source>
        <dbReference type="EMBL" id="SVC15857.1"/>
    </source>
</evidence>
<dbReference type="Pfam" id="PF01408">
    <property type="entry name" value="GFO_IDH_MocA"/>
    <property type="match status" value="1"/>
</dbReference>
<evidence type="ECO:0000259" key="1">
    <source>
        <dbReference type="Pfam" id="PF01408"/>
    </source>
</evidence>
<sequence>MNASRRQFLKTAAATAVVAPNIISSRAWANKPSETINLGFIGIGKQSGGHLGFFLGQKDSRVIGLAEVAKVRRDHALNRVNKKYGADNGCKAHNDFREVLADKRIDAVVIGTPDHWHSIPSVMAADAKKDVYCEKPLTVTIHAALETLKAARKNNIVYQVGSQQRTEFGGHFRKAVECIRNGRVGNVSKIKIGVGGPGVPCDLPTEKRPEGIDWDMWQGAAPERMFNSVLCPTNIHGHFPQWRRYREYAGGGLSDMGAHHYDIAKWAMDI</sequence>
<name>A0A382JY23_9ZZZZ</name>
<organism evidence="3">
    <name type="scientific">marine metagenome</name>
    <dbReference type="NCBI Taxonomy" id="408172"/>
    <lineage>
        <taxon>unclassified sequences</taxon>
        <taxon>metagenomes</taxon>
        <taxon>ecological metagenomes</taxon>
    </lineage>
</organism>
<dbReference type="InterPro" id="IPR050463">
    <property type="entry name" value="Gfo/Idh/MocA_oxidrdct_glycsds"/>
</dbReference>
<dbReference type="Pfam" id="PF19051">
    <property type="entry name" value="GFO_IDH_MocA_C2"/>
    <property type="match status" value="1"/>
</dbReference>